<evidence type="ECO:0000259" key="2">
    <source>
        <dbReference type="Pfam" id="PF08450"/>
    </source>
</evidence>
<dbReference type="Gene3D" id="2.120.10.30">
    <property type="entry name" value="TolB, C-terminal domain"/>
    <property type="match status" value="1"/>
</dbReference>
<dbReference type="OrthoDB" id="423498at2759"/>
<dbReference type="InterPro" id="IPR052988">
    <property type="entry name" value="Oryzine_lactonohydrolase"/>
</dbReference>
<feature type="signal peptide" evidence="1">
    <location>
        <begin position="1"/>
        <end position="21"/>
    </location>
</feature>
<evidence type="ECO:0000313" key="3">
    <source>
        <dbReference type="EMBL" id="TFK32984.1"/>
    </source>
</evidence>
<evidence type="ECO:0000256" key="1">
    <source>
        <dbReference type="SAM" id="SignalP"/>
    </source>
</evidence>
<dbReference type="STRING" id="68775.A0A5C3LIR8"/>
<protein>
    <submittedName>
        <fullName evidence="3">D-lactonohydrolase-like protein</fullName>
    </submittedName>
</protein>
<evidence type="ECO:0000313" key="4">
    <source>
        <dbReference type="Proteomes" id="UP000308652"/>
    </source>
</evidence>
<dbReference type="InterPro" id="IPR013658">
    <property type="entry name" value="SGL"/>
</dbReference>
<dbReference type="EMBL" id="ML213658">
    <property type="protein sequence ID" value="TFK32984.1"/>
    <property type="molecule type" value="Genomic_DNA"/>
</dbReference>
<name>A0A5C3LIR8_9AGAR</name>
<feature type="chain" id="PRO_5022791960" evidence="1">
    <location>
        <begin position="22"/>
        <end position="399"/>
    </location>
</feature>
<gene>
    <name evidence="3" type="ORF">BDQ12DRAFT_728182</name>
</gene>
<keyword evidence="1" id="KW-0732">Signal</keyword>
<accession>A0A5C3LIR8</accession>
<dbReference type="Proteomes" id="UP000308652">
    <property type="component" value="Unassembled WGS sequence"/>
</dbReference>
<dbReference type="Pfam" id="PF08450">
    <property type="entry name" value="SGL"/>
    <property type="match status" value="1"/>
</dbReference>
<keyword evidence="3" id="KW-0378">Hydrolase</keyword>
<proteinExistence type="predicted"/>
<reference evidence="3 4" key="1">
    <citation type="journal article" date="2019" name="Nat. Ecol. Evol.">
        <title>Megaphylogeny resolves global patterns of mushroom evolution.</title>
        <authorList>
            <person name="Varga T."/>
            <person name="Krizsan K."/>
            <person name="Foldi C."/>
            <person name="Dima B."/>
            <person name="Sanchez-Garcia M."/>
            <person name="Sanchez-Ramirez S."/>
            <person name="Szollosi G.J."/>
            <person name="Szarkandi J.G."/>
            <person name="Papp V."/>
            <person name="Albert L."/>
            <person name="Andreopoulos W."/>
            <person name="Angelini C."/>
            <person name="Antonin V."/>
            <person name="Barry K.W."/>
            <person name="Bougher N.L."/>
            <person name="Buchanan P."/>
            <person name="Buyck B."/>
            <person name="Bense V."/>
            <person name="Catcheside P."/>
            <person name="Chovatia M."/>
            <person name="Cooper J."/>
            <person name="Damon W."/>
            <person name="Desjardin D."/>
            <person name="Finy P."/>
            <person name="Geml J."/>
            <person name="Haridas S."/>
            <person name="Hughes K."/>
            <person name="Justo A."/>
            <person name="Karasinski D."/>
            <person name="Kautmanova I."/>
            <person name="Kiss B."/>
            <person name="Kocsube S."/>
            <person name="Kotiranta H."/>
            <person name="LaButti K.M."/>
            <person name="Lechner B.E."/>
            <person name="Liimatainen K."/>
            <person name="Lipzen A."/>
            <person name="Lukacs Z."/>
            <person name="Mihaltcheva S."/>
            <person name="Morgado L.N."/>
            <person name="Niskanen T."/>
            <person name="Noordeloos M.E."/>
            <person name="Ohm R.A."/>
            <person name="Ortiz-Santana B."/>
            <person name="Ovrebo C."/>
            <person name="Racz N."/>
            <person name="Riley R."/>
            <person name="Savchenko A."/>
            <person name="Shiryaev A."/>
            <person name="Soop K."/>
            <person name="Spirin V."/>
            <person name="Szebenyi C."/>
            <person name="Tomsovsky M."/>
            <person name="Tulloss R.E."/>
            <person name="Uehling J."/>
            <person name="Grigoriev I.V."/>
            <person name="Vagvolgyi C."/>
            <person name="Papp T."/>
            <person name="Martin F.M."/>
            <person name="Miettinen O."/>
            <person name="Hibbett D.S."/>
            <person name="Nagy L.G."/>
        </authorList>
    </citation>
    <scope>NUCLEOTIDE SEQUENCE [LARGE SCALE GENOMIC DNA]</scope>
    <source>
        <strain evidence="3 4">CBS 166.37</strain>
    </source>
</reference>
<sequence length="399" mass="43253">MPLKRPGALLHLLVYATLSYAQGNATFTLPPQSVFIDTRTYAVLGANGTFRQDSNTELFNPTASSPPFFQIFDESFLDIIGNNSFIREIASNDTFAFAFEAPIYNKNTNEVFFASSLEANSSIDLNNRIGKISMTDVENALASNASVINVPVSELDIPDTVQLANGGTGPFKGSLVFVTNGRGARPPSVVLVNPESPNNTTVLLDNFFARQFNSLDDVKVHPSGKFFFTDSTYASIFQTRPAPLIPPQVYRLDPDTRAVRAVATGFDEPNGIAFTADGATAYIGDTGFFEAVVDQTKPATIFAFDVDEKSQVFKNRRIFAYIDAGGPDGLQVDKNGNVYAGCFDGVQIWNNEGVLLGKIFMGTTVVNMVFAGDGRLVMLTGSKVYLAKIAAEEIPPFFP</sequence>
<dbReference type="InterPro" id="IPR011042">
    <property type="entry name" value="6-blade_b-propeller_TolB-like"/>
</dbReference>
<keyword evidence="4" id="KW-1185">Reference proteome</keyword>
<dbReference type="GO" id="GO:0016787">
    <property type="term" value="F:hydrolase activity"/>
    <property type="evidence" value="ECO:0007669"/>
    <property type="project" value="UniProtKB-KW"/>
</dbReference>
<feature type="domain" description="SMP-30/Gluconolactonase/LRE-like region" evidence="2">
    <location>
        <begin position="178"/>
        <end position="375"/>
    </location>
</feature>
<organism evidence="3 4">
    <name type="scientific">Crucibulum laeve</name>
    <dbReference type="NCBI Taxonomy" id="68775"/>
    <lineage>
        <taxon>Eukaryota</taxon>
        <taxon>Fungi</taxon>
        <taxon>Dikarya</taxon>
        <taxon>Basidiomycota</taxon>
        <taxon>Agaricomycotina</taxon>
        <taxon>Agaricomycetes</taxon>
        <taxon>Agaricomycetidae</taxon>
        <taxon>Agaricales</taxon>
        <taxon>Agaricineae</taxon>
        <taxon>Nidulariaceae</taxon>
        <taxon>Crucibulum</taxon>
    </lineage>
</organism>
<dbReference type="AlphaFoldDB" id="A0A5C3LIR8"/>
<dbReference type="PANTHER" id="PTHR47064">
    <property type="entry name" value="PUTATIVE (AFU_ORTHOLOGUE AFUA_1G08990)-RELATED"/>
    <property type="match status" value="1"/>
</dbReference>
<dbReference type="SUPFAM" id="SSF63829">
    <property type="entry name" value="Calcium-dependent phosphotriesterase"/>
    <property type="match status" value="1"/>
</dbReference>
<dbReference type="PANTHER" id="PTHR47064:SF2">
    <property type="entry name" value="SMP-30_GLUCONOLACTONASE_LRE-LIKE REGION DOMAIN-CONTAINING PROTEIN-RELATED"/>
    <property type="match status" value="1"/>
</dbReference>